<dbReference type="InterPro" id="IPR048068">
    <property type="entry name" value="LarA-like"/>
</dbReference>
<dbReference type="InterPro" id="IPR018657">
    <property type="entry name" value="LarA-like_N"/>
</dbReference>
<dbReference type="InterPro" id="IPR043166">
    <property type="entry name" value="LarA-like_C"/>
</dbReference>
<comment type="caution">
    <text evidence="2">The sequence shown here is derived from an EMBL/GenBank/DDBJ whole genome shotgun (WGS) entry which is preliminary data.</text>
</comment>
<accession>A0A0F9W179</accession>
<evidence type="ECO:0000313" key="2">
    <source>
        <dbReference type="EMBL" id="KKN79426.1"/>
    </source>
</evidence>
<dbReference type="EMBL" id="LAZR01000247">
    <property type="protein sequence ID" value="KKN79426.1"/>
    <property type="molecule type" value="Genomic_DNA"/>
</dbReference>
<protein>
    <recommendedName>
        <fullName evidence="1">LarA-like N-terminal domain-containing protein</fullName>
    </recommendedName>
</protein>
<dbReference type="GO" id="GO:0050043">
    <property type="term" value="F:lactate racemase activity"/>
    <property type="evidence" value="ECO:0007669"/>
    <property type="project" value="InterPro"/>
</dbReference>
<proteinExistence type="predicted"/>
<dbReference type="PANTHER" id="PTHR33171">
    <property type="entry name" value="LAR_N DOMAIN-CONTAINING PROTEIN"/>
    <property type="match status" value="1"/>
</dbReference>
<sequence length="437" mass="47881">MLAGCIEYNGMEATMTLIGQAADDGSLSQQQCREIIAATVDQMAPDGKRVLVIIPDQTRTCPLPMMVRALHAAMAGRASGLDFLIALGTHQPLSAERIDALLGIEPGRRGEVLPGSGVFNHEWDNPDALTTIGTLTAAQTSEITEGRFAMDIDVTINSRVFDYDIAIVLGPVFPHEVVGFSGGAKYFFPGICGPELLNFFHWLGAVITIPKMIGVKDTPVRHLLEAACEMVDLQKVGLCMVVVGDELVGLYGGDLHDAWSAAADLSDRRHIIYVDSPYDSILSVAPPMYDELWVGAKCMYKLECVVADGGELIIHAPHITELAAAHGRIIEEIGYHCLAYFLHDWERFKDYPWGVLAHSTHVRGIGRMDGDTELPRVRVTLATGIPEPLCRKINLGYRDPATINPADWQHDPKKLHVPKAGEMLYRLKNPPEWATVS</sequence>
<evidence type="ECO:0000259" key="1">
    <source>
        <dbReference type="Pfam" id="PF09861"/>
    </source>
</evidence>
<name>A0A0F9W179_9ZZZZ</name>
<gene>
    <name evidence="2" type="ORF">LCGC14_0339880</name>
</gene>
<organism evidence="2">
    <name type="scientific">marine sediment metagenome</name>
    <dbReference type="NCBI Taxonomy" id="412755"/>
    <lineage>
        <taxon>unclassified sequences</taxon>
        <taxon>metagenomes</taxon>
        <taxon>ecological metagenomes</taxon>
    </lineage>
</organism>
<dbReference type="Gene3D" id="3.90.226.30">
    <property type="match status" value="1"/>
</dbReference>
<dbReference type="AlphaFoldDB" id="A0A0F9W179"/>
<dbReference type="Gene3D" id="3.40.50.11440">
    <property type="match status" value="1"/>
</dbReference>
<feature type="domain" description="LarA-like N-terminal" evidence="1">
    <location>
        <begin position="38"/>
        <end position="203"/>
    </location>
</feature>
<dbReference type="Pfam" id="PF09861">
    <property type="entry name" value="Lar_N"/>
    <property type="match status" value="1"/>
</dbReference>
<dbReference type="PANTHER" id="PTHR33171:SF17">
    <property type="entry name" value="LARA-LIKE N-TERMINAL DOMAIN-CONTAINING PROTEIN"/>
    <property type="match status" value="1"/>
</dbReference>
<reference evidence="2" key="1">
    <citation type="journal article" date="2015" name="Nature">
        <title>Complex archaea that bridge the gap between prokaryotes and eukaryotes.</title>
        <authorList>
            <person name="Spang A."/>
            <person name="Saw J.H."/>
            <person name="Jorgensen S.L."/>
            <person name="Zaremba-Niedzwiedzka K."/>
            <person name="Martijn J."/>
            <person name="Lind A.E."/>
            <person name="van Eijk R."/>
            <person name="Schleper C."/>
            <person name="Guy L."/>
            <person name="Ettema T.J."/>
        </authorList>
    </citation>
    <scope>NUCLEOTIDE SEQUENCE</scope>
</reference>